<proteinExistence type="predicted"/>
<evidence type="ECO:0000313" key="3">
    <source>
        <dbReference type="EMBL" id="THH11883.1"/>
    </source>
</evidence>
<feature type="compositionally biased region" description="Low complexity" evidence="1">
    <location>
        <begin position="110"/>
        <end position="132"/>
    </location>
</feature>
<gene>
    <name evidence="3" type="ORF">EW146_g7891</name>
</gene>
<keyword evidence="2" id="KW-0472">Membrane</keyword>
<dbReference type="OrthoDB" id="3268868at2759"/>
<feature type="transmembrane region" description="Helical" evidence="2">
    <location>
        <begin position="87"/>
        <end position="107"/>
    </location>
</feature>
<keyword evidence="2" id="KW-0812">Transmembrane</keyword>
<dbReference type="EMBL" id="SGPL01000492">
    <property type="protein sequence ID" value="THH11883.1"/>
    <property type="molecule type" value="Genomic_DNA"/>
</dbReference>
<keyword evidence="4" id="KW-1185">Reference proteome</keyword>
<sequence length="158" mass="15792">MAYREPKSTNESYDQRLLASAPKVTRAEKQGGYNVDLLEEGRRHGSASPPPNASPVSEHGGPSQGIIMPATAIAYTSSKRPWYRTRAGIIGLVVLALVIIGAVIGGATQSSSAAPSSSAGSGSVGQGQAAGSVGVGQGQAFGVPSTSAPSAISSQNVG</sequence>
<feature type="region of interest" description="Disordered" evidence="1">
    <location>
        <begin position="110"/>
        <end position="158"/>
    </location>
</feature>
<evidence type="ECO:0000256" key="1">
    <source>
        <dbReference type="SAM" id="MobiDB-lite"/>
    </source>
</evidence>
<protein>
    <submittedName>
        <fullName evidence="3">Uncharacterized protein</fullName>
    </submittedName>
</protein>
<dbReference type="AlphaFoldDB" id="A0A4V3XE11"/>
<evidence type="ECO:0000313" key="4">
    <source>
        <dbReference type="Proteomes" id="UP000310158"/>
    </source>
</evidence>
<comment type="caution">
    <text evidence="3">The sequence shown here is derived from an EMBL/GenBank/DDBJ whole genome shotgun (WGS) entry which is preliminary data.</text>
</comment>
<reference evidence="3 4" key="1">
    <citation type="submission" date="2019-02" db="EMBL/GenBank/DDBJ databases">
        <title>Genome sequencing of the rare red list fungi Bondarzewia mesenterica.</title>
        <authorList>
            <person name="Buettner E."/>
            <person name="Kellner H."/>
        </authorList>
    </citation>
    <scope>NUCLEOTIDE SEQUENCE [LARGE SCALE GENOMIC DNA]</scope>
    <source>
        <strain evidence="3 4">DSM 108281</strain>
    </source>
</reference>
<keyword evidence="2" id="KW-1133">Transmembrane helix</keyword>
<accession>A0A4V3XE11</accession>
<evidence type="ECO:0000256" key="2">
    <source>
        <dbReference type="SAM" id="Phobius"/>
    </source>
</evidence>
<organism evidence="3 4">
    <name type="scientific">Bondarzewia mesenterica</name>
    <dbReference type="NCBI Taxonomy" id="1095465"/>
    <lineage>
        <taxon>Eukaryota</taxon>
        <taxon>Fungi</taxon>
        <taxon>Dikarya</taxon>
        <taxon>Basidiomycota</taxon>
        <taxon>Agaricomycotina</taxon>
        <taxon>Agaricomycetes</taxon>
        <taxon>Russulales</taxon>
        <taxon>Bondarzewiaceae</taxon>
        <taxon>Bondarzewia</taxon>
    </lineage>
</organism>
<name>A0A4V3XE11_9AGAM</name>
<dbReference type="Proteomes" id="UP000310158">
    <property type="component" value="Unassembled WGS sequence"/>
</dbReference>
<feature type="region of interest" description="Disordered" evidence="1">
    <location>
        <begin position="1"/>
        <end position="65"/>
    </location>
</feature>
<feature type="compositionally biased region" description="Polar residues" evidence="1">
    <location>
        <begin position="144"/>
        <end position="158"/>
    </location>
</feature>